<keyword evidence="2" id="KW-1185">Reference proteome</keyword>
<evidence type="ECO:0000313" key="1">
    <source>
        <dbReference type="EMBL" id="KAK7172561.1"/>
    </source>
</evidence>
<comment type="caution">
    <text evidence="1">The sequence shown here is derived from an EMBL/GenBank/DDBJ whole genome shotgun (WGS) entry which is preliminary data.</text>
</comment>
<name>A0AAN9DH82_9TELE</name>
<evidence type="ECO:0000313" key="2">
    <source>
        <dbReference type="Proteomes" id="UP001364617"/>
    </source>
</evidence>
<reference evidence="1 2" key="1">
    <citation type="submission" date="2024-02" db="EMBL/GenBank/DDBJ databases">
        <title>Chromosome-level genome assembly of the Eurasian Minnow (Phoxinus phoxinus).</title>
        <authorList>
            <person name="Oriowo T.O."/>
            <person name="Martin S."/>
            <person name="Stange M."/>
            <person name="Chrysostomakis Y."/>
            <person name="Brown T."/>
            <person name="Winkler S."/>
            <person name="Kukowka S."/>
            <person name="Myers E.W."/>
            <person name="Bohne A."/>
        </authorList>
    </citation>
    <scope>NUCLEOTIDE SEQUENCE [LARGE SCALE GENOMIC DNA]</scope>
    <source>
        <strain evidence="1">ZFMK-TIS-60720</strain>
        <tissue evidence="1">Whole Organism</tissue>
    </source>
</reference>
<gene>
    <name evidence="1" type="ORF">R3I93_002621</name>
</gene>
<accession>A0AAN9DH82</accession>
<dbReference type="Proteomes" id="UP001364617">
    <property type="component" value="Unassembled WGS sequence"/>
</dbReference>
<protein>
    <submittedName>
        <fullName evidence="1">Uncharacterized protein</fullName>
    </submittedName>
</protein>
<organism evidence="1 2">
    <name type="scientific">Phoxinus phoxinus</name>
    <name type="common">Eurasian minnow</name>
    <dbReference type="NCBI Taxonomy" id="58324"/>
    <lineage>
        <taxon>Eukaryota</taxon>
        <taxon>Metazoa</taxon>
        <taxon>Chordata</taxon>
        <taxon>Craniata</taxon>
        <taxon>Vertebrata</taxon>
        <taxon>Euteleostomi</taxon>
        <taxon>Actinopterygii</taxon>
        <taxon>Neopterygii</taxon>
        <taxon>Teleostei</taxon>
        <taxon>Ostariophysi</taxon>
        <taxon>Cypriniformes</taxon>
        <taxon>Leuciscidae</taxon>
        <taxon>Phoxininae</taxon>
        <taxon>Phoxinus</taxon>
    </lineage>
</organism>
<sequence length="77" mass="8657">MFWFIRTVLLGCNGNRWLVLRTKPAVSTCLFLRMRGNSSYNSTSIAAVVRLDSGFCQSQRVILSSALTDGQIERVFP</sequence>
<dbReference type="EMBL" id="JAYKXH010000003">
    <property type="protein sequence ID" value="KAK7172561.1"/>
    <property type="molecule type" value="Genomic_DNA"/>
</dbReference>
<dbReference type="AlphaFoldDB" id="A0AAN9DH82"/>
<proteinExistence type="predicted"/>